<evidence type="ECO:0000256" key="4">
    <source>
        <dbReference type="ARBA" id="ARBA00023136"/>
    </source>
</evidence>
<sequence>MIMKIFKILFPIYLIIFPLFPAEVNRKTLFTEFFLLGILIIYVIGKFVKDSEEFVNEIRSFLKSYLVRVLLIITIFMGISVLYSPDKLLALRDTLRFLVATGLIFIVKNEYSDEFKLSNLIKLIYIPAFLEMIYGIYEKLSGKIDFFTGDIGRIQGTMGHPTILAGYATILFFPLFFVMVNEKNKKWKTFYIIELLSFVVVIFLTQSRSSWLAFGIGALVLCIYYSYKLIILFIIGGGIALLSSDVRERLLGFTNDAGRFNIWKLAVKCYKDHPIIGVGAGNYEAVHPDYVAKYPELNPGEYIYHTHNVYLKMATELGTIGLGLFITAIGFIYGKLVKVYKIAEEYKNLVVGIIISISVFVFVVSIFDNLILSPKIMNYFFIFIGVLFAIEEIKEN</sequence>
<dbReference type="PANTHER" id="PTHR37422:SF17">
    <property type="entry name" value="O-ANTIGEN LIGASE"/>
    <property type="match status" value="1"/>
</dbReference>
<evidence type="ECO:0000256" key="3">
    <source>
        <dbReference type="ARBA" id="ARBA00022989"/>
    </source>
</evidence>
<dbReference type="PATRIC" id="fig|1216932.3.peg.2044"/>
<dbReference type="InterPro" id="IPR007016">
    <property type="entry name" value="O-antigen_ligase-rel_domated"/>
</dbReference>
<keyword evidence="8" id="KW-1185">Reference proteome</keyword>
<evidence type="ECO:0000256" key="5">
    <source>
        <dbReference type="SAM" id="Phobius"/>
    </source>
</evidence>
<feature type="transmembrane region" description="Helical" evidence="5">
    <location>
        <begin position="5"/>
        <end position="22"/>
    </location>
</feature>
<dbReference type="GO" id="GO:0016020">
    <property type="term" value="C:membrane"/>
    <property type="evidence" value="ECO:0007669"/>
    <property type="project" value="UniProtKB-SubCell"/>
</dbReference>
<keyword evidence="4 5" id="KW-0472">Membrane</keyword>
<organism evidence="7 8">
    <name type="scientific">Clostridium bornimense</name>
    <dbReference type="NCBI Taxonomy" id="1216932"/>
    <lineage>
        <taxon>Bacteria</taxon>
        <taxon>Bacillati</taxon>
        <taxon>Bacillota</taxon>
        <taxon>Clostridia</taxon>
        <taxon>Eubacteriales</taxon>
        <taxon>Clostridiaceae</taxon>
        <taxon>Clostridium</taxon>
    </lineage>
</organism>
<dbReference type="eggNOG" id="COG3307">
    <property type="taxonomic scope" value="Bacteria"/>
</dbReference>
<evidence type="ECO:0000259" key="6">
    <source>
        <dbReference type="Pfam" id="PF04932"/>
    </source>
</evidence>
<proteinExistence type="predicted"/>
<dbReference type="KEGG" id="clt:CM240_2043"/>
<dbReference type="Proteomes" id="UP000019426">
    <property type="component" value="Chromosome M2/40_rep1"/>
</dbReference>
<feature type="transmembrane region" description="Helical" evidence="5">
    <location>
        <begin position="189"/>
        <end position="205"/>
    </location>
</feature>
<dbReference type="PANTHER" id="PTHR37422">
    <property type="entry name" value="TEICHURONIC ACID BIOSYNTHESIS PROTEIN TUAE"/>
    <property type="match status" value="1"/>
</dbReference>
<feature type="domain" description="O-antigen ligase-related" evidence="6">
    <location>
        <begin position="196"/>
        <end position="326"/>
    </location>
</feature>
<feature type="transmembrane region" description="Helical" evidence="5">
    <location>
        <begin position="65"/>
        <end position="83"/>
    </location>
</feature>
<feature type="transmembrane region" description="Helical" evidence="5">
    <location>
        <begin position="211"/>
        <end position="242"/>
    </location>
</feature>
<dbReference type="OrthoDB" id="9806320at2"/>
<feature type="transmembrane region" description="Helical" evidence="5">
    <location>
        <begin position="349"/>
        <end position="367"/>
    </location>
</feature>
<feature type="transmembrane region" description="Helical" evidence="5">
    <location>
        <begin position="119"/>
        <end position="137"/>
    </location>
</feature>
<dbReference type="HOGENOM" id="CLU_033061_0_0_9"/>
<evidence type="ECO:0000256" key="1">
    <source>
        <dbReference type="ARBA" id="ARBA00004141"/>
    </source>
</evidence>
<name>W6RWZ8_9CLOT</name>
<feature type="transmembrane region" description="Helical" evidence="5">
    <location>
        <begin position="376"/>
        <end position="393"/>
    </location>
</feature>
<accession>W6RWZ8</accession>
<dbReference type="AlphaFoldDB" id="W6RWZ8"/>
<feature type="transmembrane region" description="Helical" evidence="5">
    <location>
        <begin position="157"/>
        <end position="177"/>
    </location>
</feature>
<dbReference type="Pfam" id="PF04932">
    <property type="entry name" value="Wzy_C"/>
    <property type="match status" value="1"/>
</dbReference>
<evidence type="ECO:0000256" key="2">
    <source>
        <dbReference type="ARBA" id="ARBA00022692"/>
    </source>
</evidence>
<dbReference type="STRING" id="1216932.CM240_2043"/>
<feature type="transmembrane region" description="Helical" evidence="5">
    <location>
        <begin position="317"/>
        <end position="337"/>
    </location>
</feature>
<feature type="transmembrane region" description="Helical" evidence="5">
    <location>
        <begin position="28"/>
        <end position="45"/>
    </location>
</feature>
<evidence type="ECO:0000313" key="7">
    <source>
        <dbReference type="EMBL" id="CDM69201.1"/>
    </source>
</evidence>
<protein>
    <submittedName>
        <fullName evidence="7">Membrane protein</fullName>
    </submittedName>
</protein>
<comment type="subcellular location">
    <subcellularLocation>
        <location evidence="1">Membrane</location>
        <topology evidence="1">Multi-pass membrane protein</topology>
    </subcellularLocation>
</comment>
<dbReference type="InterPro" id="IPR051533">
    <property type="entry name" value="WaaL-like"/>
</dbReference>
<evidence type="ECO:0000313" key="8">
    <source>
        <dbReference type="Proteomes" id="UP000019426"/>
    </source>
</evidence>
<reference evidence="7 8" key="1">
    <citation type="submission" date="2013-11" db="EMBL/GenBank/DDBJ databases">
        <title>Complete genome sequence of Clostridum sp. M2/40.</title>
        <authorList>
            <person name="Wibberg D."/>
            <person name="Puehler A."/>
            <person name="Schlueter A."/>
        </authorList>
    </citation>
    <scope>NUCLEOTIDE SEQUENCE [LARGE SCALE GENOMIC DNA]</scope>
    <source>
        <strain evidence="8">M2/40</strain>
    </source>
</reference>
<keyword evidence="3 5" id="KW-1133">Transmembrane helix</keyword>
<gene>
    <name evidence="7" type="ORF">CM240_2043</name>
</gene>
<keyword evidence="2 5" id="KW-0812">Transmembrane</keyword>
<dbReference type="EMBL" id="HG917868">
    <property type="protein sequence ID" value="CDM69201.1"/>
    <property type="molecule type" value="Genomic_DNA"/>
</dbReference>